<evidence type="ECO:0000256" key="1">
    <source>
        <dbReference type="SAM" id="Phobius"/>
    </source>
</evidence>
<keyword evidence="1" id="KW-0472">Membrane</keyword>
<evidence type="ECO:0000313" key="2">
    <source>
        <dbReference type="EMBL" id="AGZ84979.1"/>
    </source>
</evidence>
<keyword evidence="1" id="KW-0812">Transmembrane</keyword>
<sequence length="158" mass="17930">MKIIPYEEYSLKSNLTVEEAISKLKANTEPNKLFGSGTKIFHGNINNDTFDICRIISYRNSFLPKIKGNIRSEANSIIIDIKMHLHSSVIVFMFIWLSGALLEFIVSTITLMSNLSDFPQELLISLGMLAFGIGLFTIPFWIEVKKAKQELEKILAMK</sequence>
<keyword evidence="1" id="KW-1133">Transmembrane helix</keyword>
<feature type="transmembrane region" description="Helical" evidence="1">
    <location>
        <begin position="122"/>
        <end position="142"/>
    </location>
</feature>
<dbReference type="RefSeq" id="WP_000691825.1">
    <property type="nucleotide sequence ID" value="NC_025197.1"/>
</dbReference>
<dbReference type="AlphaFoldDB" id="A0A067YBZ2"/>
<proteinExistence type="predicted"/>
<reference evidence="2" key="1">
    <citation type="submission" date="2013-09" db="EMBL/GenBank/DDBJ databases">
        <authorList>
            <person name="Huang L."/>
            <person name="Zeng L."/>
            <person name="Zhu Y."/>
            <person name="Guo X."/>
        </authorList>
    </citation>
    <scope>NUCLEOTIDE SEQUENCE</scope>
    <source>
        <strain evidence="2">Gui44</strain>
        <plasmid evidence="2">pGui2</plasmid>
    </source>
</reference>
<reference evidence="2" key="2">
    <citation type="journal article" date="2014" name="PLoS Negl. Trop. Dis.">
        <title>Isolation and Characterization of Two Novel Plasmids from Pathogenic Leptospira interrogans Serogroup Canicola Serovar Canicola Strain Gui44.</title>
        <authorList>
            <person name="Zhu W.N."/>
            <person name="Huang L.L."/>
            <person name="Zeng L.B."/>
            <person name="Zhuang X.R."/>
            <person name="Chen C.Y."/>
            <person name="Wang Y.Z."/>
            <person name="Qin J.H."/>
            <person name="Zhu Y.Z."/>
            <person name="Guo X.K."/>
        </authorList>
    </citation>
    <scope>NUCLEOTIDE SEQUENCE</scope>
    <source>
        <strain evidence="2">Gui44</strain>
        <plasmid evidence="2">pGui2</plasmid>
    </source>
</reference>
<accession>A0A067YBZ2</accession>
<geneLocation type="plasmid" evidence="2">
    <name>pGui2</name>
</geneLocation>
<name>A0A067YBZ2_LEPIR</name>
<organism evidence="2">
    <name type="scientific">Leptospira interrogans serovar Canicola</name>
    <dbReference type="NCBI Taxonomy" id="211880"/>
    <lineage>
        <taxon>Bacteria</taxon>
        <taxon>Pseudomonadati</taxon>
        <taxon>Spirochaetota</taxon>
        <taxon>Spirochaetia</taxon>
        <taxon>Leptospirales</taxon>
        <taxon>Leptospiraceae</taxon>
        <taxon>Leptospira</taxon>
    </lineage>
</organism>
<feature type="transmembrane region" description="Helical" evidence="1">
    <location>
        <begin position="89"/>
        <end position="110"/>
    </location>
</feature>
<dbReference type="EMBL" id="KF648558">
    <property type="protein sequence ID" value="AGZ84979.1"/>
    <property type="molecule type" value="Genomic_DNA"/>
</dbReference>
<protein>
    <submittedName>
        <fullName evidence="2">Uncharacterized protein</fullName>
    </submittedName>
</protein>
<keyword evidence="2" id="KW-0614">Plasmid</keyword>